<accession>A0A2I0UGY5</accession>
<reference evidence="2" key="1">
    <citation type="submission" date="2017-11" db="EMBL/GenBank/DDBJ databases">
        <authorList>
            <person name="Lima N.C."/>
            <person name="Parody-Merino A.M."/>
            <person name="Battley P.F."/>
            <person name="Fidler A.E."/>
            <person name="Prosdocimi F."/>
        </authorList>
    </citation>
    <scope>NUCLEOTIDE SEQUENCE [LARGE SCALE GENOMIC DNA]</scope>
</reference>
<reference evidence="2" key="2">
    <citation type="submission" date="2017-12" db="EMBL/GenBank/DDBJ databases">
        <title>Genome sequence of the Bar-tailed Godwit (Limosa lapponica baueri).</title>
        <authorList>
            <person name="Lima N.C.B."/>
            <person name="Parody-Merino A.M."/>
            <person name="Battley P.F."/>
            <person name="Fidler A.E."/>
            <person name="Prosdocimi F."/>
        </authorList>
    </citation>
    <scope>NUCLEOTIDE SEQUENCE [LARGE SCALE GENOMIC DNA]</scope>
</reference>
<gene>
    <name evidence="1" type="ORF">llap_4385</name>
</gene>
<dbReference type="EMBL" id="KZ505767">
    <property type="protein sequence ID" value="PKU45311.1"/>
    <property type="molecule type" value="Genomic_DNA"/>
</dbReference>
<proteinExistence type="predicted"/>
<name>A0A2I0UGY5_LIMLA</name>
<dbReference type="AlphaFoldDB" id="A0A2I0UGY5"/>
<keyword evidence="2" id="KW-1185">Reference proteome</keyword>
<organism evidence="1 2">
    <name type="scientific">Limosa lapponica baueri</name>
    <dbReference type="NCBI Taxonomy" id="1758121"/>
    <lineage>
        <taxon>Eukaryota</taxon>
        <taxon>Metazoa</taxon>
        <taxon>Chordata</taxon>
        <taxon>Craniata</taxon>
        <taxon>Vertebrata</taxon>
        <taxon>Euteleostomi</taxon>
        <taxon>Archelosauria</taxon>
        <taxon>Archosauria</taxon>
        <taxon>Dinosauria</taxon>
        <taxon>Saurischia</taxon>
        <taxon>Theropoda</taxon>
        <taxon>Coelurosauria</taxon>
        <taxon>Aves</taxon>
        <taxon>Neognathae</taxon>
        <taxon>Neoaves</taxon>
        <taxon>Charadriiformes</taxon>
        <taxon>Scolopacidae</taxon>
        <taxon>Limosa</taxon>
    </lineage>
</organism>
<evidence type="ECO:0000313" key="1">
    <source>
        <dbReference type="EMBL" id="PKU45311.1"/>
    </source>
</evidence>
<evidence type="ECO:0000313" key="2">
    <source>
        <dbReference type="Proteomes" id="UP000233556"/>
    </source>
</evidence>
<dbReference type="Proteomes" id="UP000233556">
    <property type="component" value="Unassembled WGS sequence"/>
</dbReference>
<protein>
    <submittedName>
        <fullName evidence="1">Uncharacterized protein</fullName>
    </submittedName>
</protein>
<dbReference type="OrthoDB" id="9396740at2759"/>
<sequence length="257" mass="29700">MFKGKVAFTHHATDTAWSKWVHLITQWAQIGNPNHPGIVEVIRNRPKGKGFGMPPEEVVTRAEEGPPYNDLSDNKWCNALFTDGSCHIVGKHRRWKAVVWSPSQLSTTVKRAKIKQVKRLKALWYGERWLKYKDEETWQIVSITVHQTHQACFGSNTEIRKSFRTQDSRVLARVNAGAETCGIPPRSIFSTEFRSMDSERHVLRIKIVVLVFIDDFVIGIIYKFEPNQATINQLLLYMQQGNNLFQIPFIKRQEIIV</sequence>